<evidence type="ECO:0000256" key="5">
    <source>
        <dbReference type="ARBA" id="ARBA00022519"/>
    </source>
</evidence>
<feature type="transmembrane region" description="Helical" evidence="12">
    <location>
        <begin position="236"/>
        <end position="254"/>
    </location>
</feature>
<evidence type="ECO:0000256" key="11">
    <source>
        <dbReference type="ARBA" id="ARBA00023136"/>
    </source>
</evidence>
<dbReference type="InterPro" id="IPR004772">
    <property type="entry name" value="TrkH"/>
</dbReference>
<dbReference type="PANTHER" id="PTHR32024:SF2">
    <property type="entry name" value="TRK SYSTEM POTASSIUM UPTAKE PROTEIN TRKG-RELATED"/>
    <property type="match status" value="1"/>
</dbReference>
<dbReference type="Proteomes" id="UP000708576">
    <property type="component" value="Unassembled WGS sequence"/>
</dbReference>
<dbReference type="EMBL" id="JAGUCO010000007">
    <property type="protein sequence ID" value="MBS2098925.1"/>
    <property type="molecule type" value="Genomic_DNA"/>
</dbReference>
<evidence type="ECO:0000256" key="10">
    <source>
        <dbReference type="ARBA" id="ARBA00023065"/>
    </source>
</evidence>
<feature type="transmembrane region" description="Helical" evidence="12">
    <location>
        <begin position="324"/>
        <end position="346"/>
    </location>
</feature>
<evidence type="ECO:0000313" key="13">
    <source>
        <dbReference type="EMBL" id="MBS2098925.1"/>
    </source>
</evidence>
<dbReference type="PANTHER" id="PTHR32024">
    <property type="entry name" value="TRK SYSTEM POTASSIUM UPTAKE PROTEIN TRKG-RELATED"/>
    <property type="match status" value="1"/>
</dbReference>
<feature type="transmembrane region" description="Helical" evidence="12">
    <location>
        <begin position="39"/>
        <end position="59"/>
    </location>
</feature>
<feature type="transmembrane region" description="Helical" evidence="12">
    <location>
        <begin position="391"/>
        <end position="413"/>
    </location>
</feature>
<protein>
    <submittedName>
        <fullName evidence="13">TrkH family potassium uptake protein</fullName>
    </submittedName>
</protein>
<keyword evidence="7 12" id="KW-0812">Transmembrane</keyword>
<comment type="similarity">
    <text evidence="2">Belongs to the TrkH potassium transport family.</text>
</comment>
<evidence type="ECO:0000256" key="6">
    <source>
        <dbReference type="ARBA" id="ARBA00022538"/>
    </source>
</evidence>
<keyword evidence="8" id="KW-0630">Potassium</keyword>
<evidence type="ECO:0000256" key="2">
    <source>
        <dbReference type="ARBA" id="ARBA00009137"/>
    </source>
</evidence>
<keyword evidence="6" id="KW-0633">Potassium transport</keyword>
<evidence type="ECO:0000256" key="3">
    <source>
        <dbReference type="ARBA" id="ARBA00022448"/>
    </source>
</evidence>
<keyword evidence="9 12" id="KW-1133">Transmembrane helix</keyword>
<keyword evidence="14" id="KW-1185">Reference proteome</keyword>
<accession>A0ABS5JVI4</accession>
<dbReference type="RefSeq" id="WP_212216169.1">
    <property type="nucleotide sequence ID" value="NZ_JAGUCO010000007.1"/>
</dbReference>
<proteinExistence type="inferred from homology"/>
<evidence type="ECO:0000256" key="7">
    <source>
        <dbReference type="ARBA" id="ARBA00022692"/>
    </source>
</evidence>
<comment type="caution">
    <text evidence="13">The sequence shown here is derived from an EMBL/GenBank/DDBJ whole genome shotgun (WGS) entry which is preliminary data.</text>
</comment>
<keyword evidence="3" id="KW-0813">Transport</keyword>
<keyword evidence="10" id="KW-0406">Ion transport</keyword>
<comment type="subcellular location">
    <subcellularLocation>
        <location evidence="1">Cell inner membrane</location>
        <topology evidence="1">Multi-pass membrane protein</topology>
    </subcellularLocation>
</comment>
<feature type="transmembrane region" description="Helical" evidence="12">
    <location>
        <begin position="184"/>
        <end position="204"/>
    </location>
</feature>
<evidence type="ECO:0000256" key="4">
    <source>
        <dbReference type="ARBA" id="ARBA00022475"/>
    </source>
</evidence>
<dbReference type="InterPro" id="IPR003445">
    <property type="entry name" value="Cat_transpt"/>
</dbReference>
<dbReference type="Pfam" id="PF02386">
    <property type="entry name" value="TrkH"/>
    <property type="match status" value="2"/>
</dbReference>
<name>A0ABS5JVI4_9BACT</name>
<evidence type="ECO:0000256" key="1">
    <source>
        <dbReference type="ARBA" id="ARBA00004429"/>
    </source>
</evidence>
<feature type="transmembrane region" description="Helical" evidence="12">
    <location>
        <begin position="133"/>
        <end position="163"/>
    </location>
</feature>
<feature type="transmembrane region" description="Helical" evidence="12">
    <location>
        <begin position="275"/>
        <end position="294"/>
    </location>
</feature>
<evidence type="ECO:0000256" key="9">
    <source>
        <dbReference type="ARBA" id="ARBA00022989"/>
    </source>
</evidence>
<evidence type="ECO:0000256" key="12">
    <source>
        <dbReference type="SAM" id="Phobius"/>
    </source>
</evidence>
<keyword evidence="4" id="KW-1003">Cell membrane</keyword>
<sequence length="483" mass="52765">MLNSRFILLVLGLLLVVEGVFMLLSAGIAALYNEYDLPYHLISSGICISIGGTIAGIFFKAPKDIGKREGYLVVTMVWVVFSIFGLLPFWLSGAIPSFTDAFFETISGFTTTGSSILNDIEALPHGLLFWRSLIQWLGGMGIIVLSLAILPLLGVGGMQMFVAEVPGPVPDKLHPRIKETAKRLYGIYVLFTLVEALLLVLGGMTPFDAICHSFTTMATGGYSTKQASIAYYDSSYLQYVMIFFMFLAGANFTLSFSALKGRFSKVIKDEEFQSYFGIVVGMSLVVAVVLYFTGGSEGIEQSVRDSLFQVVSIITTTGYATADYLLWAPFLSIIIFLLMFFGGSAGSTGGGIKIVRIVLLMKNSYYELKRLVHPNAVIPVRYNERAVGQGIITNVLAFIVIYMMIVGLSMIVMSMMGYSLDTSLGAVATSIGNIGPGLGEVGPASNFYNIPAFGKWFLSILMLIGRLEIFTVILIFSPYFWKE</sequence>
<organism evidence="13 14">
    <name type="scientific">Carboxylicivirga linearis</name>
    <dbReference type="NCBI Taxonomy" id="1628157"/>
    <lineage>
        <taxon>Bacteria</taxon>
        <taxon>Pseudomonadati</taxon>
        <taxon>Bacteroidota</taxon>
        <taxon>Bacteroidia</taxon>
        <taxon>Marinilabiliales</taxon>
        <taxon>Marinilabiliaceae</taxon>
        <taxon>Carboxylicivirga</taxon>
    </lineage>
</organism>
<feature type="transmembrane region" description="Helical" evidence="12">
    <location>
        <begin position="71"/>
        <end position="91"/>
    </location>
</feature>
<dbReference type="PIRSF" id="PIRSF006247">
    <property type="entry name" value="TrkH"/>
    <property type="match status" value="1"/>
</dbReference>
<reference evidence="13 14" key="1">
    <citation type="journal article" date="2015" name="Int. J. Syst. Evol. Microbiol.">
        <title>Carboxylicivirga linearis sp. nov., isolated from a sea cucumber culture pond.</title>
        <authorList>
            <person name="Wang F.Q."/>
            <person name="Zhou Y.X."/>
            <person name="Lin X.Z."/>
            <person name="Chen G.J."/>
            <person name="Du Z.J."/>
        </authorList>
    </citation>
    <scope>NUCLEOTIDE SEQUENCE [LARGE SCALE GENOMIC DNA]</scope>
    <source>
        <strain evidence="13 14">FB218</strain>
    </source>
</reference>
<gene>
    <name evidence="13" type="ORF">KEM10_11595</name>
</gene>
<evidence type="ECO:0000313" key="14">
    <source>
        <dbReference type="Proteomes" id="UP000708576"/>
    </source>
</evidence>
<keyword evidence="5" id="KW-0997">Cell inner membrane</keyword>
<keyword evidence="11 12" id="KW-0472">Membrane</keyword>
<feature type="transmembrane region" description="Helical" evidence="12">
    <location>
        <begin position="456"/>
        <end position="481"/>
    </location>
</feature>
<evidence type="ECO:0000256" key="8">
    <source>
        <dbReference type="ARBA" id="ARBA00022958"/>
    </source>
</evidence>